<dbReference type="GO" id="GO:0006529">
    <property type="term" value="P:asparagine biosynthetic process"/>
    <property type="evidence" value="ECO:0007669"/>
    <property type="project" value="UniProtKB-KW"/>
</dbReference>
<dbReference type="PANTHER" id="PTHR43284:SF1">
    <property type="entry name" value="ASPARAGINE SYNTHETASE"/>
    <property type="match status" value="1"/>
</dbReference>
<evidence type="ECO:0000256" key="9">
    <source>
        <dbReference type="PIRSR" id="PIRSR001589-1"/>
    </source>
</evidence>
<evidence type="ECO:0000256" key="1">
    <source>
        <dbReference type="ARBA" id="ARBA00005187"/>
    </source>
</evidence>
<organism evidence="13 14">
    <name type="scientific">Dehalobacter restrictus</name>
    <dbReference type="NCBI Taxonomy" id="55583"/>
    <lineage>
        <taxon>Bacteria</taxon>
        <taxon>Bacillati</taxon>
        <taxon>Bacillota</taxon>
        <taxon>Clostridia</taxon>
        <taxon>Eubacteriales</taxon>
        <taxon>Desulfitobacteriaceae</taxon>
        <taxon>Dehalobacter</taxon>
    </lineage>
</organism>
<accession>A0A857DJV0</accession>
<sequence>MCGITGWLDWTQDMSESGPVIDRMVDTLTPRGPDTRGKWLYPEIALGHSRLAVVDIEGGKQPMTRWRGGWAYTITYNGELYNTEEIRQALSAKGYSFQGHSDTEVLLLSYLEWGVDCVQKLNGIFAFGIWDCREKSLFLARDRMGVKPLFYYHKYPSFIFASELKALLAHPDIPAVIDREGLAELFMIAPARTPGFGVIKNICELKPGYAMLVKYEGIRQWPYWQLENKPHTDDIRTTVDHVRELVIDAISRQLVSDVPLGTLLSGGLDSSIITAIAAKKYQAEGKILPTFSIDYIANDKYFQANDYQPDPDAPWVRKMANYFNTNHHNLFLDTAELVEALTDAAAARDLPGMADVDSSLLLFSRRIKESVTVGLSGECADEVFGGYPWFHRDDLKNADTFPWSTDLQTRLRILSPEILQIIAPLDYVRERYREAVSEVPVSGTGDAKVDKDKRISYLTLTRFMPTLLDRKDRMTMASGLEVRVPFCDHRIVEYVWNIPWEMKYWQNREKGLLRTALEGILPEDVLWRRKSPYPKTHHPQFLEMVTGRLRTVLEDSASPLYDLVNKKQLLDLMANPSSDANRPWFGQLMDTPRLFAFLLQLDFWFKKYKISII</sequence>
<dbReference type="Pfam" id="PF13537">
    <property type="entry name" value="GATase_7"/>
    <property type="match status" value="1"/>
</dbReference>
<dbReference type="EC" id="6.3.5.4" evidence="3"/>
<dbReference type="PROSITE" id="PS51278">
    <property type="entry name" value="GATASE_TYPE_2"/>
    <property type="match status" value="1"/>
</dbReference>
<keyword evidence="7 9" id="KW-0315">Glutamine amidotransferase</keyword>
<feature type="active site" description="For GATase activity" evidence="9">
    <location>
        <position position="2"/>
    </location>
</feature>
<evidence type="ECO:0000256" key="10">
    <source>
        <dbReference type="PIRSR" id="PIRSR001589-2"/>
    </source>
</evidence>
<evidence type="ECO:0000259" key="12">
    <source>
        <dbReference type="PROSITE" id="PS51278"/>
    </source>
</evidence>
<dbReference type="RefSeq" id="WP_068883350.1">
    <property type="nucleotide sequence ID" value="NZ_CP046996.1"/>
</dbReference>
<dbReference type="SUPFAM" id="SSF56235">
    <property type="entry name" value="N-terminal nucleophile aminohydrolases (Ntn hydrolases)"/>
    <property type="match status" value="1"/>
</dbReference>
<keyword evidence="4 10" id="KW-0547">Nucleotide-binding</keyword>
<dbReference type="PANTHER" id="PTHR43284">
    <property type="entry name" value="ASPARAGINE SYNTHETASE (GLUTAMINE-HYDROLYZING)"/>
    <property type="match status" value="1"/>
</dbReference>
<gene>
    <name evidence="13" type="primary">asnB</name>
    <name evidence="13" type="ORF">GQ588_07240</name>
</gene>
<dbReference type="CDD" id="cd00712">
    <property type="entry name" value="AsnB"/>
    <property type="match status" value="1"/>
</dbReference>
<dbReference type="InterPro" id="IPR029055">
    <property type="entry name" value="Ntn_hydrolases_N"/>
</dbReference>
<comment type="catalytic activity">
    <reaction evidence="8">
        <text>L-aspartate + L-glutamine + ATP + H2O = L-asparagine + L-glutamate + AMP + diphosphate + H(+)</text>
        <dbReference type="Rhea" id="RHEA:12228"/>
        <dbReference type="ChEBI" id="CHEBI:15377"/>
        <dbReference type="ChEBI" id="CHEBI:15378"/>
        <dbReference type="ChEBI" id="CHEBI:29985"/>
        <dbReference type="ChEBI" id="CHEBI:29991"/>
        <dbReference type="ChEBI" id="CHEBI:30616"/>
        <dbReference type="ChEBI" id="CHEBI:33019"/>
        <dbReference type="ChEBI" id="CHEBI:58048"/>
        <dbReference type="ChEBI" id="CHEBI:58359"/>
        <dbReference type="ChEBI" id="CHEBI:456215"/>
        <dbReference type="EC" id="6.3.5.4"/>
    </reaction>
</comment>
<dbReference type="InterPro" id="IPR051786">
    <property type="entry name" value="ASN_synthetase/amidase"/>
</dbReference>
<reference evidence="13 14" key="1">
    <citation type="submission" date="2019-12" db="EMBL/GenBank/DDBJ databases">
        <title>Sequence classification of anaerobic respiratory reductive dehalogenases: First we see many, then we see few.</title>
        <authorList>
            <person name="Molenda O."/>
            <person name="Puentes Jacome L.A."/>
            <person name="Cao X."/>
            <person name="Nesbo C.L."/>
            <person name="Tang S."/>
            <person name="Morson N."/>
            <person name="Patron J."/>
            <person name="Lomheim L."/>
            <person name="Wishart D.S."/>
            <person name="Edwards E.A."/>
        </authorList>
    </citation>
    <scope>NUCLEOTIDE SEQUENCE [LARGE SCALE GENOMIC DNA]</scope>
    <source>
        <strain evidence="13 14">12DCA</strain>
    </source>
</reference>
<evidence type="ECO:0000256" key="6">
    <source>
        <dbReference type="ARBA" id="ARBA00022888"/>
    </source>
</evidence>
<dbReference type="AlphaFoldDB" id="A0A857DJV0"/>
<dbReference type="SUPFAM" id="SSF52402">
    <property type="entry name" value="Adenine nucleotide alpha hydrolases-like"/>
    <property type="match status" value="1"/>
</dbReference>
<feature type="binding site" evidence="10">
    <location>
        <position position="263"/>
    </location>
    <ligand>
        <name>ATP</name>
        <dbReference type="ChEBI" id="CHEBI:30616"/>
    </ligand>
</feature>
<comment type="pathway">
    <text evidence="1">Amino-acid biosynthesis; L-asparagine biosynthesis; L-asparagine from L-aspartate (L-Gln route): step 1/1.</text>
</comment>
<keyword evidence="5 10" id="KW-0067">ATP-binding</keyword>
<dbReference type="EMBL" id="CP046996">
    <property type="protein sequence ID" value="QHA00436.1"/>
    <property type="molecule type" value="Genomic_DNA"/>
</dbReference>
<evidence type="ECO:0000313" key="14">
    <source>
        <dbReference type="Proteomes" id="UP000430508"/>
    </source>
</evidence>
<dbReference type="InterPro" id="IPR001962">
    <property type="entry name" value="Asn_synthase"/>
</dbReference>
<dbReference type="Gene3D" id="3.60.20.10">
    <property type="entry name" value="Glutamine Phosphoribosylpyrophosphate, subunit 1, domain 1"/>
    <property type="match status" value="1"/>
</dbReference>
<dbReference type="PIRSF" id="PIRSF001589">
    <property type="entry name" value="Asn_synthetase_glu-h"/>
    <property type="match status" value="1"/>
</dbReference>
<feature type="domain" description="Glutamine amidotransferase type-2" evidence="12">
    <location>
        <begin position="2"/>
        <end position="216"/>
    </location>
</feature>
<feature type="site" description="Important for beta-aspartyl-AMP intermediate formation" evidence="11">
    <location>
        <position position="378"/>
    </location>
</feature>
<comment type="similarity">
    <text evidence="2">Belongs to the asparagine synthetase family.</text>
</comment>
<protein>
    <recommendedName>
        <fullName evidence="3">asparagine synthase (glutamine-hydrolyzing)</fullName>
        <ecNumber evidence="3">6.3.5.4</ecNumber>
    </recommendedName>
</protein>
<feature type="binding site" evidence="10">
    <location>
        <begin position="376"/>
        <end position="377"/>
    </location>
    <ligand>
        <name>ATP</name>
        <dbReference type="ChEBI" id="CHEBI:30616"/>
    </ligand>
</feature>
<dbReference type="GO" id="GO:0005829">
    <property type="term" value="C:cytosol"/>
    <property type="evidence" value="ECO:0007669"/>
    <property type="project" value="TreeGrafter"/>
</dbReference>
<feature type="binding site" evidence="10">
    <location>
        <position position="293"/>
    </location>
    <ligand>
        <name>ATP</name>
        <dbReference type="ChEBI" id="CHEBI:30616"/>
    </ligand>
</feature>
<evidence type="ECO:0000256" key="3">
    <source>
        <dbReference type="ARBA" id="ARBA00012737"/>
    </source>
</evidence>
<feature type="binding site" evidence="10">
    <location>
        <position position="102"/>
    </location>
    <ligand>
        <name>L-glutamine</name>
        <dbReference type="ChEBI" id="CHEBI:58359"/>
    </ligand>
</feature>
<keyword evidence="13" id="KW-0436">Ligase</keyword>
<evidence type="ECO:0000313" key="13">
    <source>
        <dbReference type="EMBL" id="QHA00436.1"/>
    </source>
</evidence>
<dbReference type="InterPro" id="IPR017932">
    <property type="entry name" value="GATase_2_dom"/>
</dbReference>
<dbReference type="GO" id="GO:0005524">
    <property type="term" value="F:ATP binding"/>
    <property type="evidence" value="ECO:0007669"/>
    <property type="project" value="UniProtKB-KW"/>
</dbReference>
<name>A0A857DJV0_9FIRM</name>
<evidence type="ECO:0000256" key="7">
    <source>
        <dbReference type="ARBA" id="ARBA00022962"/>
    </source>
</evidence>
<dbReference type="Gene3D" id="3.40.50.620">
    <property type="entry name" value="HUPs"/>
    <property type="match status" value="1"/>
</dbReference>
<keyword evidence="9" id="KW-0028">Amino-acid biosynthesis</keyword>
<proteinExistence type="inferred from homology"/>
<evidence type="ECO:0000256" key="11">
    <source>
        <dbReference type="PIRSR" id="PIRSR001589-3"/>
    </source>
</evidence>
<dbReference type="Proteomes" id="UP000430508">
    <property type="component" value="Chromosome"/>
</dbReference>
<keyword evidence="6 9" id="KW-0061">Asparagine biosynthesis</keyword>
<dbReference type="CDD" id="cd01991">
    <property type="entry name" value="Asn_synthase_B_C"/>
    <property type="match status" value="1"/>
</dbReference>
<dbReference type="NCBIfam" id="TIGR01536">
    <property type="entry name" value="asn_synth_AEB"/>
    <property type="match status" value="1"/>
</dbReference>
<dbReference type="Pfam" id="PF00733">
    <property type="entry name" value="Asn_synthase"/>
    <property type="match status" value="1"/>
</dbReference>
<evidence type="ECO:0000256" key="8">
    <source>
        <dbReference type="ARBA" id="ARBA00048741"/>
    </source>
</evidence>
<dbReference type="GO" id="GO:0004066">
    <property type="term" value="F:asparagine synthase (glutamine-hydrolyzing) activity"/>
    <property type="evidence" value="ECO:0007669"/>
    <property type="project" value="UniProtKB-EC"/>
</dbReference>
<evidence type="ECO:0000256" key="2">
    <source>
        <dbReference type="ARBA" id="ARBA00005752"/>
    </source>
</evidence>
<evidence type="ECO:0000256" key="4">
    <source>
        <dbReference type="ARBA" id="ARBA00022741"/>
    </source>
</evidence>
<dbReference type="InterPro" id="IPR006426">
    <property type="entry name" value="Asn_synth_AEB"/>
</dbReference>
<evidence type="ECO:0000256" key="5">
    <source>
        <dbReference type="ARBA" id="ARBA00022840"/>
    </source>
</evidence>
<dbReference type="InterPro" id="IPR014729">
    <property type="entry name" value="Rossmann-like_a/b/a_fold"/>
</dbReference>
<dbReference type="InterPro" id="IPR033738">
    <property type="entry name" value="AsnB_N"/>
</dbReference>